<accession>A0ACD0P3V4</accession>
<sequence length="678" mass="72383">MLLQRPPPPPPSQILPPSSPPPPPPPPPPPASSSPPSPQTSVPSAFSPSPFKISSQEMSNYPLQTIPSNYPSFSFSFSPASPSSTCSHTDDGSDAHREAHKPPDSNTLPLNQPVPVLPTDATSKPNKKRKRIFTSPADMMVQSHYQKQRREAFNARLMELANSIPSLSFTPASQISKSIVVIASYDYQVKQKQRLENCLVALGNAITERDSLYRQLVSVKGTADPTPASFSSQADKWLEMLREEMRMDQEMIEQGLRIRGMMKSDPDNTNSDPTNSRSASFSDHGASSLPTTFDNNKTRDRSVVGASSAALEPLQRRTSFSSLTESLDRATPPSADAGPKAAAGGVETKKGDAALPATAGSEELNLEEMVGSNVSVEELWSSIPLSTLVRELGDPPLAAIQNGGRDHVVENHSQSVTDSNPGKPPPANQPPPSSTLSALSSKYKVTSDLLQQRSRSMMRDFSSTSSSTSSTRSSSPSPSVSASMPSAALSVSPSSSASTASSSNSNSTVASQSNGDERKMKEGTTEEKGRDGGCSSTGSGDSGKARGDPQEQKSSTEEGRGLKLAEVSNDWMDYSFLFNGSLGTMEVDGDALVNVERLRECLKDRSKEDRSATMELCGVGFEFGMGSHHGSSGQERLDPIGVEMSPPVGTTTGVEVFDGWHNSNENPTSAATFFYEHM</sequence>
<reference evidence="1 2" key="1">
    <citation type="journal article" date="2018" name="Mol. Biol. Evol.">
        <title>Broad Genomic Sampling Reveals a Smut Pathogenic Ancestry of the Fungal Clade Ustilaginomycotina.</title>
        <authorList>
            <person name="Kijpornyongpan T."/>
            <person name="Mondo S.J."/>
            <person name="Barry K."/>
            <person name="Sandor L."/>
            <person name="Lee J."/>
            <person name="Lipzen A."/>
            <person name="Pangilinan J."/>
            <person name="LaButti K."/>
            <person name="Hainaut M."/>
            <person name="Henrissat B."/>
            <person name="Grigoriev I.V."/>
            <person name="Spatafora J.W."/>
            <person name="Aime M.C."/>
        </authorList>
    </citation>
    <scope>NUCLEOTIDE SEQUENCE [LARGE SCALE GENOMIC DNA]</scope>
    <source>
        <strain evidence="1 2">SA 807</strain>
    </source>
</reference>
<evidence type="ECO:0000313" key="1">
    <source>
        <dbReference type="EMBL" id="PWN52775.1"/>
    </source>
</evidence>
<dbReference type="Proteomes" id="UP000245626">
    <property type="component" value="Unassembled WGS sequence"/>
</dbReference>
<gene>
    <name evidence="1" type="ORF">IE53DRAFT_384753</name>
</gene>
<protein>
    <submittedName>
        <fullName evidence="1">Uncharacterized protein</fullName>
    </submittedName>
</protein>
<keyword evidence="2" id="KW-1185">Reference proteome</keyword>
<evidence type="ECO:0000313" key="2">
    <source>
        <dbReference type="Proteomes" id="UP000245626"/>
    </source>
</evidence>
<proteinExistence type="predicted"/>
<organism evidence="1 2">
    <name type="scientific">Violaceomyces palustris</name>
    <dbReference type="NCBI Taxonomy" id="1673888"/>
    <lineage>
        <taxon>Eukaryota</taxon>
        <taxon>Fungi</taxon>
        <taxon>Dikarya</taxon>
        <taxon>Basidiomycota</taxon>
        <taxon>Ustilaginomycotina</taxon>
        <taxon>Ustilaginomycetes</taxon>
        <taxon>Violaceomycetales</taxon>
        <taxon>Violaceomycetaceae</taxon>
        <taxon>Violaceomyces</taxon>
    </lineage>
</organism>
<dbReference type="EMBL" id="KZ819758">
    <property type="protein sequence ID" value="PWN52775.1"/>
    <property type="molecule type" value="Genomic_DNA"/>
</dbReference>
<name>A0ACD0P3V4_9BASI</name>